<dbReference type="Pfam" id="PF00816">
    <property type="entry name" value="Histone_HNS"/>
    <property type="match status" value="1"/>
</dbReference>
<dbReference type="RefSeq" id="WP_150446725.1">
    <property type="nucleotide sequence ID" value="NZ_VYQE01000007.1"/>
</dbReference>
<dbReference type="GO" id="GO:0001217">
    <property type="term" value="F:DNA-binding transcription repressor activity"/>
    <property type="evidence" value="ECO:0007669"/>
    <property type="project" value="TreeGrafter"/>
</dbReference>
<feature type="compositionally biased region" description="Basic and acidic residues" evidence="6">
    <location>
        <begin position="87"/>
        <end position="108"/>
    </location>
</feature>
<gene>
    <name evidence="8" type="ORF">F3S47_18110</name>
</gene>
<evidence type="ECO:0000313" key="9">
    <source>
        <dbReference type="Proteomes" id="UP000326554"/>
    </source>
</evidence>
<feature type="domain" description="DNA-binding protein H-NS-like C-terminal" evidence="7">
    <location>
        <begin position="58"/>
        <end position="107"/>
    </location>
</feature>
<dbReference type="PANTHER" id="PTHR38097:SF2">
    <property type="entry name" value="DNA-BINDING PROTEIN STPA"/>
    <property type="match status" value="1"/>
</dbReference>
<evidence type="ECO:0000256" key="5">
    <source>
        <dbReference type="SAM" id="Coils"/>
    </source>
</evidence>
<dbReference type="Proteomes" id="UP000326554">
    <property type="component" value="Unassembled WGS sequence"/>
</dbReference>
<dbReference type="SMART" id="SM00528">
    <property type="entry name" value="HNS"/>
    <property type="match status" value="1"/>
</dbReference>
<feature type="region of interest" description="Disordered" evidence="6">
    <location>
        <begin position="50"/>
        <end position="108"/>
    </location>
</feature>
<reference evidence="8 9" key="1">
    <citation type="submission" date="2019-09" db="EMBL/GenBank/DDBJ databases">
        <authorList>
            <person name="Park J.-S."/>
            <person name="Choi H.-J."/>
        </authorList>
    </citation>
    <scope>NUCLEOTIDE SEQUENCE [LARGE SCALE GENOMIC DNA]</scope>
    <source>
        <strain evidence="8 9">176SS1-4</strain>
    </source>
</reference>
<dbReference type="GO" id="GO:0000976">
    <property type="term" value="F:transcription cis-regulatory region binding"/>
    <property type="evidence" value="ECO:0007669"/>
    <property type="project" value="TreeGrafter"/>
</dbReference>
<comment type="caution">
    <text evidence="8">The sequence shown here is derived from an EMBL/GenBank/DDBJ whole genome shotgun (WGS) entry which is preliminary data.</text>
</comment>
<dbReference type="GO" id="GO:0003681">
    <property type="term" value="F:bent DNA binding"/>
    <property type="evidence" value="ECO:0007669"/>
    <property type="project" value="TreeGrafter"/>
</dbReference>
<sequence length="108" mass="12284">MATDISSMSRKELEQLRKDIDRQLEKRAKDEQKAALEAAERAAREYGFSLSELTGSSGGKRSKSGSVNPPKYRNPDNPEQTWTGKGRRPEWIKDAQKKGEDLKRFEIS</sequence>
<dbReference type="GO" id="GO:0009295">
    <property type="term" value="C:nucleoid"/>
    <property type="evidence" value="ECO:0007669"/>
    <property type="project" value="UniProtKB-SubCell"/>
</dbReference>
<keyword evidence="4" id="KW-0238">DNA-binding</keyword>
<organism evidence="8 9">
    <name type="scientific">Histidinibacterium aquaticum</name>
    <dbReference type="NCBI Taxonomy" id="2613962"/>
    <lineage>
        <taxon>Bacteria</taxon>
        <taxon>Pseudomonadati</taxon>
        <taxon>Pseudomonadota</taxon>
        <taxon>Alphaproteobacteria</taxon>
        <taxon>Rhodobacterales</taxon>
        <taxon>Paracoccaceae</taxon>
        <taxon>Histidinibacterium</taxon>
    </lineage>
</organism>
<dbReference type="PANTHER" id="PTHR38097">
    <property type="match status" value="1"/>
</dbReference>
<dbReference type="AlphaFoldDB" id="A0A5J5GAT2"/>
<comment type="similarity">
    <text evidence="2">Belongs to the histone-like protein H-NS family.</text>
</comment>
<keyword evidence="5" id="KW-0175">Coiled coil</keyword>
<name>A0A5J5GAT2_9RHOB</name>
<evidence type="ECO:0000256" key="1">
    <source>
        <dbReference type="ARBA" id="ARBA00004453"/>
    </source>
</evidence>
<evidence type="ECO:0000313" key="8">
    <source>
        <dbReference type="EMBL" id="KAA9005219.1"/>
    </source>
</evidence>
<evidence type="ECO:0000259" key="7">
    <source>
        <dbReference type="SMART" id="SM00528"/>
    </source>
</evidence>
<dbReference type="GO" id="GO:0003680">
    <property type="term" value="F:minor groove of adenine-thymine-rich DNA binding"/>
    <property type="evidence" value="ECO:0007669"/>
    <property type="project" value="TreeGrafter"/>
</dbReference>
<accession>A0A5J5GAT2</accession>
<evidence type="ECO:0000256" key="2">
    <source>
        <dbReference type="ARBA" id="ARBA00010610"/>
    </source>
</evidence>
<dbReference type="SUPFAM" id="SSF81273">
    <property type="entry name" value="H-NS histone-like proteins"/>
    <property type="match status" value="1"/>
</dbReference>
<protein>
    <submittedName>
        <fullName evidence="8">H-NS histone family protein</fullName>
    </submittedName>
</protein>
<dbReference type="GO" id="GO:0005829">
    <property type="term" value="C:cytosol"/>
    <property type="evidence" value="ECO:0007669"/>
    <property type="project" value="TreeGrafter"/>
</dbReference>
<dbReference type="GO" id="GO:0032993">
    <property type="term" value="C:protein-DNA complex"/>
    <property type="evidence" value="ECO:0007669"/>
    <property type="project" value="TreeGrafter"/>
</dbReference>
<evidence type="ECO:0000256" key="6">
    <source>
        <dbReference type="SAM" id="MobiDB-lite"/>
    </source>
</evidence>
<dbReference type="Gene3D" id="4.10.430.10">
    <property type="entry name" value="Histone-like protein H-NS, C-terminal domain"/>
    <property type="match status" value="1"/>
</dbReference>
<keyword evidence="3" id="KW-0963">Cytoplasm</keyword>
<dbReference type="EMBL" id="VYQE01000007">
    <property type="protein sequence ID" value="KAA9005219.1"/>
    <property type="molecule type" value="Genomic_DNA"/>
</dbReference>
<dbReference type="InterPro" id="IPR037150">
    <property type="entry name" value="H-NS_C_dom_sf"/>
</dbReference>
<dbReference type="InterPro" id="IPR027444">
    <property type="entry name" value="H-NS_C_dom"/>
</dbReference>
<proteinExistence type="inferred from homology"/>
<keyword evidence="9" id="KW-1185">Reference proteome</keyword>
<comment type="subcellular location">
    <subcellularLocation>
        <location evidence="1">Cytoplasm</location>
        <location evidence="1">Nucleoid</location>
    </subcellularLocation>
</comment>
<evidence type="ECO:0000256" key="3">
    <source>
        <dbReference type="ARBA" id="ARBA00022490"/>
    </source>
</evidence>
<evidence type="ECO:0000256" key="4">
    <source>
        <dbReference type="ARBA" id="ARBA00023125"/>
    </source>
</evidence>
<feature type="coiled-coil region" evidence="5">
    <location>
        <begin position="6"/>
        <end position="45"/>
    </location>
</feature>